<dbReference type="SMART" id="SM00829">
    <property type="entry name" value="PKS_ER"/>
    <property type="match status" value="1"/>
</dbReference>
<dbReference type="InParanoid" id="A0A1V8SZ02"/>
<dbReference type="InterPro" id="IPR041694">
    <property type="entry name" value="ADH_N_2"/>
</dbReference>
<evidence type="ECO:0000259" key="2">
    <source>
        <dbReference type="SMART" id="SM00829"/>
    </source>
</evidence>
<dbReference type="InterPro" id="IPR013149">
    <property type="entry name" value="ADH-like_C"/>
</dbReference>
<dbReference type="InterPro" id="IPR036291">
    <property type="entry name" value="NAD(P)-bd_dom_sf"/>
</dbReference>
<dbReference type="InterPro" id="IPR011032">
    <property type="entry name" value="GroES-like_sf"/>
</dbReference>
<dbReference type="InterPro" id="IPR020843">
    <property type="entry name" value="ER"/>
</dbReference>
<dbReference type="SUPFAM" id="SSF51735">
    <property type="entry name" value="NAD(P)-binding Rossmann-fold domains"/>
    <property type="match status" value="1"/>
</dbReference>
<dbReference type="Pfam" id="PF00107">
    <property type="entry name" value="ADH_zinc_N"/>
    <property type="match status" value="1"/>
</dbReference>
<dbReference type="Gene3D" id="3.90.180.10">
    <property type="entry name" value="Medium-chain alcohol dehydrogenases, catalytic domain"/>
    <property type="match status" value="1"/>
</dbReference>
<proteinExistence type="predicted"/>
<dbReference type="PANTHER" id="PTHR43205">
    <property type="entry name" value="PROSTAGLANDIN REDUCTASE"/>
    <property type="match status" value="1"/>
</dbReference>
<comment type="caution">
    <text evidence="3">The sequence shown here is derived from an EMBL/GenBank/DDBJ whole genome shotgun (WGS) entry which is preliminary data.</text>
</comment>
<dbReference type="SUPFAM" id="SSF50129">
    <property type="entry name" value="GroES-like"/>
    <property type="match status" value="1"/>
</dbReference>
<dbReference type="OrthoDB" id="809632at2759"/>
<evidence type="ECO:0000256" key="1">
    <source>
        <dbReference type="ARBA" id="ARBA00023002"/>
    </source>
</evidence>
<dbReference type="FunFam" id="3.40.50.720:FF:000121">
    <property type="entry name" value="Prostaglandin reductase 2"/>
    <property type="match status" value="1"/>
</dbReference>
<dbReference type="Pfam" id="PF16884">
    <property type="entry name" value="ADH_N_2"/>
    <property type="match status" value="1"/>
</dbReference>
<dbReference type="PANTHER" id="PTHR43205:SF19">
    <property type="entry name" value="ENOYL REDUCTASE (ER) DOMAIN-CONTAINING PROTEIN"/>
    <property type="match status" value="1"/>
</dbReference>
<name>A0A1V8SZ02_9PEZI</name>
<dbReference type="Proteomes" id="UP000192596">
    <property type="component" value="Unassembled WGS sequence"/>
</dbReference>
<dbReference type="CDD" id="cd05288">
    <property type="entry name" value="PGDH"/>
    <property type="match status" value="1"/>
</dbReference>
<dbReference type="InterPro" id="IPR045010">
    <property type="entry name" value="MDR_fam"/>
</dbReference>
<sequence length="350" mass="38487">MVKTRQWILNKKPDDFPVIDGSSNATFKLVENETSELKDGQVLLKTLYFSNDPAQRGWISKLRDPKRLYVPPVEEGKPMRAGNVSEVVESKADNYKKGDHVRAQGSWSEYQVVDATGVVPAPPLPKGLSETHYLGALGLTGLTAYYGIKEVVRTTKDDVVVVSGAAGATGSMVVQIAKKLLHAKTVIGIAGTDEKCRWVESLGADKCLNYKSSSFAKDLIAATPDFADVYFDNVGGEILDLMFSRMARYGRIAACGAISNYNNSADKTVGLKNWFEVISMRIEVKGFIVIDYLHKIQEVSEIFKKGIEDGTLQVGDEGEHVVETKFEDVPKTWVKLFEGANQGKLVTKLV</sequence>
<dbReference type="GO" id="GO:0016628">
    <property type="term" value="F:oxidoreductase activity, acting on the CH-CH group of donors, NAD or NADP as acceptor"/>
    <property type="evidence" value="ECO:0007669"/>
    <property type="project" value="InterPro"/>
</dbReference>
<keyword evidence="1" id="KW-0560">Oxidoreductase</keyword>
<reference evidence="4" key="1">
    <citation type="submission" date="2017-03" db="EMBL/GenBank/DDBJ databases">
        <title>Genomes of endolithic fungi from Antarctica.</title>
        <authorList>
            <person name="Coleine C."/>
            <person name="Masonjones S."/>
            <person name="Stajich J.E."/>
        </authorList>
    </citation>
    <scope>NUCLEOTIDE SEQUENCE [LARGE SCALE GENOMIC DNA]</scope>
    <source>
        <strain evidence="4">CCFEE 5527</strain>
    </source>
</reference>
<accession>A0A1V8SZ02</accession>
<evidence type="ECO:0000313" key="3">
    <source>
        <dbReference type="EMBL" id="OQO04304.1"/>
    </source>
</evidence>
<dbReference type="FunCoup" id="A0A1V8SZ02">
    <property type="interactions" value="676"/>
</dbReference>
<dbReference type="AlphaFoldDB" id="A0A1V8SZ02"/>
<evidence type="ECO:0000313" key="4">
    <source>
        <dbReference type="Proteomes" id="UP000192596"/>
    </source>
</evidence>
<dbReference type="STRING" id="1507870.A0A1V8SZ02"/>
<dbReference type="EMBL" id="NAJO01000022">
    <property type="protein sequence ID" value="OQO04304.1"/>
    <property type="molecule type" value="Genomic_DNA"/>
</dbReference>
<organism evidence="3 4">
    <name type="scientific">Cryoendolithus antarcticus</name>
    <dbReference type="NCBI Taxonomy" id="1507870"/>
    <lineage>
        <taxon>Eukaryota</taxon>
        <taxon>Fungi</taxon>
        <taxon>Dikarya</taxon>
        <taxon>Ascomycota</taxon>
        <taxon>Pezizomycotina</taxon>
        <taxon>Dothideomycetes</taxon>
        <taxon>Dothideomycetidae</taxon>
        <taxon>Cladosporiales</taxon>
        <taxon>Cladosporiaceae</taxon>
        <taxon>Cryoendolithus</taxon>
    </lineage>
</organism>
<protein>
    <recommendedName>
        <fullName evidence="2">Enoyl reductase (ER) domain-containing protein</fullName>
    </recommendedName>
</protein>
<dbReference type="Gene3D" id="3.40.50.720">
    <property type="entry name" value="NAD(P)-binding Rossmann-like Domain"/>
    <property type="match status" value="1"/>
</dbReference>
<feature type="domain" description="Enoyl reductase (ER)" evidence="2">
    <location>
        <begin position="22"/>
        <end position="347"/>
    </location>
</feature>
<gene>
    <name evidence="3" type="ORF">B0A48_10915</name>
</gene>
<keyword evidence="4" id="KW-1185">Reference proteome</keyword>